<dbReference type="GO" id="GO:0043066">
    <property type="term" value="P:negative regulation of apoptotic process"/>
    <property type="evidence" value="ECO:0007669"/>
    <property type="project" value="TreeGrafter"/>
</dbReference>
<dbReference type="InterPro" id="IPR001206">
    <property type="entry name" value="Diacylglycerol_kinase_cat_dom"/>
</dbReference>
<dbReference type="EMBL" id="SRLO01000175">
    <property type="protein sequence ID" value="TNN69491.1"/>
    <property type="molecule type" value="Genomic_DNA"/>
</dbReference>
<protein>
    <submittedName>
        <fullName evidence="2">Sphingosine kinase 1</fullName>
    </submittedName>
</protein>
<dbReference type="AlphaFoldDB" id="A0A4Z2HV87"/>
<dbReference type="GO" id="GO:0046512">
    <property type="term" value="P:sphingosine biosynthetic process"/>
    <property type="evidence" value="ECO:0007669"/>
    <property type="project" value="TreeGrafter"/>
</dbReference>
<evidence type="ECO:0000313" key="2">
    <source>
        <dbReference type="EMBL" id="TNN69491.1"/>
    </source>
</evidence>
<dbReference type="GO" id="GO:0001727">
    <property type="term" value="F:lipid kinase activity"/>
    <property type="evidence" value="ECO:0007669"/>
    <property type="project" value="TreeGrafter"/>
</dbReference>
<sequence>MSALARPSRMMLLVNPHSGQGQALTLYNTHIQRMLNEAGVTHTLVITERQNHARELVKEADLSQWDALVIMSGDGLLFEVKRAVCTTFTRSPAVGLYAKRCVSCARQVINGLLERPDWDEAVRTPLGILPGGSGNGLAASVHHYSG</sequence>
<dbReference type="GO" id="GO:0005737">
    <property type="term" value="C:cytoplasm"/>
    <property type="evidence" value="ECO:0007669"/>
    <property type="project" value="TreeGrafter"/>
</dbReference>
<dbReference type="Gene3D" id="3.40.50.10330">
    <property type="entry name" value="Probable inorganic polyphosphate/atp-NAD kinase, domain 1"/>
    <property type="match status" value="1"/>
</dbReference>
<dbReference type="Pfam" id="PF00781">
    <property type="entry name" value="DAGK_cat"/>
    <property type="match status" value="2"/>
</dbReference>
<comment type="caution">
    <text evidence="2">The sequence shown here is derived from an EMBL/GenBank/DDBJ whole genome shotgun (WGS) entry which is preliminary data.</text>
</comment>
<dbReference type="Proteomes" id="UP000314294">
    <property type="component" value="Unassembled WGS sequence"/>
</dbReference>
<dbReference type="PANTHER" id="PTHR12358:SF47">
    <property type="entry name" value="SPHINGOSINE KINASE 1"/>
    <property type="match status" value="1"/>
</dbReference>
<evidence type="ECO:0000259" key="1">
    <source>
        <dbReference type="PROSITE" id="PS50146"/>
    </source>
</evidence>
<accession>A0A4Z2HV87</accession>
<dbReference type="InterPro" id="IPR016064">
    <property type="entry name" value="NAD/diacylglycerol_kinase_sf"/>
</dbReference>
<keyword evidence="2" id="KW-0808">Transferase</keyword>
<dbReference type="SUPFAM" id="SSF111331">
    <property type="entry name" value="NAD kinase/diacylglycerol kinase-like"/>
    <property type="match status" value="1"/>
</dbReference>
<keyword evidence="3" id="KW-1185">Reference proteome</keyword>
<dbReference type="GO" id="GO:0071363">
    <property type="term" value="P:cellular response to growth factor stimulus"/>
    <property type="evidence" value="ECO:0007669"/>
    <property type="project" value="TreeGrafter"/>
</dbReference>
<dbReference type="InterPro" id="IPR050187">
    <property type="entry name" value="Lipid_Phosphate_FormReg"/>
</dbReference>
<dbReference type="OrthoDB" id="3853857at2759"/>
<gene>
    <name evidence="2" type="primary">SPHK1_0</name>
    <name evidence="2" type="ORF">EYF80_020325</name>
</gene>
<reference evidence="2 3" key="1">
    <citation type="submission" date="2019-03" db="EMBL/GenBank/DDBJ databases">
        <title>First draft genome of Liparis tanakae, snailfish: a comprehensive survey of snailfish specific genes.</title>
        <authorList>
            <person name="Kim W."/>
            <person name="Song I."/>
            <person name="Jeong J.-H."/>
            <person name="Kim D."/>
            <person name="Kim S."/>
            <person name="Ryu S."/>
            <person name="Song J.Y."/>
            <person name="Lee S.K."/>
        </authorList>
    </citation>
    <scope>NUCLEOTIDE SEQUENCE [LARGE SCALE GENOMIC DNA]</scope>
    <source>
        <tissue evidence="2">Muscle</tissue>
    </source>
</reference>
<dbReference type="PANTHER" id="PTHR12358">
    <property type="entry name" value="SPHINGOSINE KINASE"/>
    <property type="match status" value="1"/>
</dbReference>
<feature type="domain" description="DAGKc" evidence="1">
    <location>
        <begin position="5"/>
        <end position="146"/>
    </location>
</feature>
<organism evidence="2 3">
    <name type="scientific">Liparis tanakae</name>
    <name type="common">Tanaka's snailfish</name>
    <dbReference type="NCBI Taxonomy" id="230148"/>
    <lineage>
        <taxon>Eukaryota</taxon>
        <taxon>Metazoa</taxon>
        <taxon>Chordata</taxon>
        <taxon>Craniata</taxon>
        <taxon>Vertebrata</taxon>
        <taxon>Euteleostomi</taxon>
        <taxon>Actinopterygii</taxon>
        <taxon>Neopterygii</taxon>
        <taxon>Teleostei</taxon>
        <taxon>Neoteleostei</taxon>
        <taxon>Acanthomorphata</taxon>
        <taxon>Eupercaria</taxon>
        <taxon>Perciformes</taxon>
        <taxon>Cottioidei</taxon>
        <taxon>Cottales</taxon>
        <taxon>Liparidae</taxon>
        <taxon>Liparis</taxon>
    </lineage>
</organism>
<name>A0A4Z2HV87_9TELE</name>
<evidence type="ECO:0000313" key="3">
    <source>
        <dbReference type="Proteomes" id="UP000314294"/>
    </source>
</evidence>
<keyword evidence="2" id="KW-0418">Kinase</keyword>
<dbReference type="InterPro" id="IPR017438">
    <property type="entry name" value="ATP-NAD_kinase_N"/>
</dbReference>
<proteinExistence type="predicted"/>
<dbReference type="GO" id="GO:0016020">
    <property type="term" value="C:membrane"/>
    <property type="evidence" value="ECO:0007669"/>
    <property type="project" value="TreeGrafter"/>
</dbReference>
<dbReference type="PROSITE" id="PS50146">
    <property type="entry name" value="DAGK"/>
    <property type="match status" value="1"/>
</dbReference>